<dbReference type="OrthoDB" id="10263185at2759"/>
<dbReference type="InterPro" id="IPR027193">
    <property type="entry name" value="Noc4"/>
</dbReference>
<feature type="domain" description="CCAAT-binding factor" evidence="3">
    <location>
        <begin position="438"/>
        <end position="583"/>
    </location>
</feature>
<feature type="compositionally biased region" description="Acidic residues" evidence="2">
    <location>
        <begin position="305"/>
        <end position="325"/>
    </location>
</feature>
<dbReference type="PANTHER" id="PTHR12455:SF0">
    <property type="entry name" value="NUCLEOLAR COMPLEX PROTEIN 4 HOMOLOG"/>
    <property type="match status" value="1"/>
</dbReference>
<dbReference type="STRING" id="58919.A0A316Z7H1"/>
<dbReference type="PANTHER" id="PTHR12455">
    <property type="entry name" value="NUCLEOLAR COMPLEX PROTEIN 4"/>
    <property type="match status" value="1"/>
</dbReference>
<dbReference type="EMBL" id="KZ819297">
    <property type="protein sequence ID" value="PWN96892.1"/>
    <property type="molecule type" value="Genomic_DNA"/>
</dbReference>
<organism evidence="4 5">
    <name type="scientific">Tilletiopsis washingtonensis</name>
    <dbReference type="NCBI Taxonomy" id="58919"/>
    <lineage>
        <taxon>Eukaryota</taxon>
        <taxon>Fungi</taxon>
        <taxon>Dikarya</taxon>
        <taxon>Basidiomycota</taxon>
        <taxon>Ustilaginomycotina</taxon>
        <taxon>Exobasidiomycetes</taxon>
        <taxon>Entylomatales</taxon>
        <taxon>Entylomatales incertae sedis</taxon>
        <taxon>Tilletiopsis</taxon>
    </lineage>
</organism>
<feature type="region of interest" description="Disordered" evidence="2">
    <location>
        <begin position="293"/>
        <end position="354"/>
    </location>
</feature>
<feature type="compositionally biased region" description="Basic and acidic residues" evidence="2">
    <location>
        <begin position="708"/>
        <end position="726"/>
    </location>
</feature>
<evidence type="ECO:0000313" key="5">
    <source>
        <dbReference type="Proteomes" id="UP000245946"/>
    </source>
</evidence>
<dbReference type="GO" id="GO:0042254">
    <property type="term" value="P:ribosome biogenesis"/>
    <property type="evidence" value="ECO:0007669"/>
    <property type="project" value="InterPro"/>
</dbReference>
<dbReference type="Pfam" id="PF03914">
    <property type="entry name" value="CBF"/>
    <property type="match status" value="1"/>
</dbReference>
<dbReference type="InterPro" id="IPR005612">
    <property type="entry name" value="CCAAT-binding_factor"/>
</dbReference>
<proteinExistence type="inferred from homology"/>
<evidence type="ECO:0000259" key="3">
    <source>
        <dbReference type="Pfam" id="PF03914"/>
    </source>
</evidence>
<gene>
    <name evidence="4" type="ORF">FA09DRAFT_330956</name>
</gene>
<dbReference type="GO" id="GO:0030692">
    <property type="term" value="C:Noc4p-Nop14p complex"/>
    <property type="evidence" value="ECO:0007669"/>
    <property type="project" value="TreeGrafter"/>
</dbReference>
<dbReference type="AlphaFoldDB" id="A0A316Z7H1"/>
<protein>
    <submittedName>
        <fullName evidence="4">CBF-domain-containing protein</fullName>
    </submittedName>
</protein>
<reference evidence="4 5" key="1">
    <citation type="journal article" date="2018" name="Mol. Biol. Evol.">
        <title>Broad Genomic Sampling Reveals a Smut Pathogenic Ancestry of the Fungal Clade Ustilaginomycotina.</title>
        <authorList>
            <person name="Kijpornyongpan T."/>
            <person name="Mondo S.J."/>
            <person name="Barry K."/>
            <person name="Sandor L."/>
            <person name="Lee J."/>
            <person name="Lipzen A."/>
            <person name="Pangilinan J."/>
            <person name="LaButti K."/>
            <person name="Hainaut M."/>
            <person name="Henrissat B."/>
            <person name="Grigoriev I.V."/>
            <person name="Spatafora J.W."/>
            <person name="Aime M.C."/>
        </authorList>
    </citation>
    <scope>NUCLEOTIDE SEQUENCE [LARGE SCALE GENOMIC DNA]</scope>
    <source>
        <strain evidence="4 5">MCA 4186</strain>
    </source>
</reference>
<sequence>MVAKVRTAASASAASSSKATPQAARLAALQHALSASTDLNPLAELLDFIPSLAAPAPDAALPKAVAVLVHALQSLLSAGRIPIDAAVDAEGRLVAATKQGDAAKEVRHWMAQRWNDAVQLLCQLLGHTDQATRILALEQLLSLQRSASSALSTMRSVTAGKAGASAEAKGEWSQSPFRSLILSLLAGPPSLRGAGSERVELEADVRETFAETYLECFDDVRYCVCREVRAILHAPPTSAASAPLRRNGTQLLLLLTAIPKVQADLNEYFVPELAAKPTGLKLKGPKAAKKKAAAKQKVVDGGGSEPEDDDASSDDMEDWFSDSDEESGKPKKERAAFKASEDPQSRAAKDARRRGRRALPVHAAVHTLAPQRAAFSAAWLAVLLVKTVDGKHVGGDVPLALSHEVLVRFHAQILPHMVKPRLIVDWLVECLEAGGATSLLALNGLYTLMIEHNLLYPSFYTKLYTLLLAAPPFMHVRYRARFLRLLDTFLSSSHLSAALIASFAKRLSRAALRAPPAAAVTVVPFVWNLCKRHKSCMEMIHREVDGDRLSAGPAGIEDTYDPTEEDPHKTGALQSSLWELAALGASAAAAQNQGLEAHAGGEAHYLQGVSTMARILAEPFTKERWDLEDFLDVTYGTLFETETKRTLQPPRPKANGEVRVLPAPALAYALPESAFPSLEKHALFAAAQTAGKKHARADGAAEEDEEEKEAREAMDEVNKAQKRDTRDVCARLWAY</sequence>
<accession>A0A316Z7H1</accession>
<keyword evidence="5" id="KW-1185">Reference proteome</keyword>
<feature type="region of interest" description="Disordered" evidence="2">
    <location>
        <begin position="691"/>
        <end position="726"/>
    </location>
</feature>
<comment type="similarity">
    <text evidence="1">Belongs to the CBF/MAK21 family.</text>
</comment>
<dbReference type="GeneID" id="37270356"/>
<dbReference type="RefSeq" id="XP_025597171.1">
    <property type="nucleotide sequence ID" value="XM_025742812.1"/>
</dbReference>
<dbReference type="GO" id="GO:0032040">
    <property type="term" value="C:small-subunit processome"/>
    <property type="evidence" value="ECO:0007669"/>
    <property type="project" value="TreeGrafter"/>
</dbReference>
<feature type="compositionally biased region" description="Basic and acidic residues" evidence="2">
    <location>
        <begin position="326"/>
        <end position="350"/>
    </location>
</feature>
<name>A0A316Z7H1_9BASI</name>
<evidence type="ECO:0000313" key="4">
    <source>
        <dbReference type="EMBL" id="PWN96892.1"/>
    </source>
</evidence>
<evidence type="ECO:0000256" key="2">
    <source>
        <dbReference type="SAM" id="MobiDB-lite"/>
    </source>
</evidence>
<evidence type="ECO:0000256" key="1">
    <source>
        <dbReference type="ARBA" id="ARBA00007797"/>
    </source>
</evidence>
<dbReference type="Proteomes" id="UP000245946">
    <property type="component" value="Unassembled WGS sequence"/>
</dbReference>